<dbReference type="InterPro" id="IPR036852">
    <property type="entry name" value="Peptidase_S8/S53_dom_sf"/>
</dbReference>
<dbReference type="SUPFAM" id="SSF49785">
    <property type="entry name" value="Galactose-binding domain-like"/>
    <property type="match status" value="1"/>
</dbReference>
<dbReference type="GO" id="GO:0004252">
    <property type="term" value="F:serine-type endopeptidase activity"/>
    <property type="evidence" value="ECO:0007669"/>
    <property type="project" value="InterPro"/>
</dbReference>
<dbReference type="GO" id="GO:0006508">
    <property type="term" value="P:proteolysis"/>
    <property type="evidence" value="ECO:0007669"/>
    <property type="project" value="UniProtKB-KW"/>
</dbReference>
<dbReference type="InterPro" id="IPR023828">
    <property type="entry name" value="Peptidase_S8_Ser-AS"/>
</dbReference>
<gene>
    <name evidence="4" type="ORF">S01H1_30189</name>
</gene>
<organism evidence="4">
    <name type="scientific">marine sediment metagenome</name>
    <dbReference type="NCBI Taxonomy" id="412755"/>
    <lineage>
        <taxon>unclassified sequences</taxon>
        <taxon>metagenomes</taxon>
        <taxon>ecological metagenomes</taxon>
    </lineage>
</organism>
<evidence type="ECO:0000256" key="3">
    <source>
        <dbReference type="ARBA" id="ARBA00022825"/>
    </source>
</evidence>
<dbReference type="SUPFAM" id="SSF52743">
    <property type="entry name" value="Subtilisin-like"/>
    <property type="match status" value="1"/>
</dbReference>
<reference evidence="4" key="1">
    <citation type="journal article" date="2014" name="Front. Microbiol.">
        <title>High frequency of phylogenetically diverse reductive dehalogenase-homologous genes in deep subseafloor sedimentary metagenomes.</title>
        <authorList>
            <person name="Kawai M."/>
            <person name="Futagami T."/>
            <person name="Toyoda A."/>
            <person name="Takaki Y."/>
            <person name="Nishi S."/>
            <person name="Hori S."/>
            <person name="Arai W."/>
            <person name="Tsubouchi T."/>
            <person name="Morono Y."/>
            <person name="Uchiyama I."/>
            <person name="Ito T."/>
            <person name="Fujiyama A."/>
            <person name="Inagaki F."/>
            <person name="Takami H."/>
        </authorList>
    </citation>
    <scope>NUCLEOTIDE SEQUENCE</scope>
    <source>
        <strain evidence="4">Expedition CK06-06</strain>
    </source>
</reference>
<evidence type="ECO:0008006" key="5">
    <source>
        <dbReference type="Google" id="ProtNLM"/>
    </source>
</evidence>
<evidence type="ECO:0000256" key="2">
    <source>
        <dbReference type="ARBA" id="ARBA00022801"/>
    </source>
</evidence>
<dbReference type="Gene3D" id="3.40.50.200">
    <property type="entry name" value="Peptidase S8/S53 domain"/>
    <property type="match status" value="1"/>
</dbReference>
<comment type="caution">
    <text evidence="4">The sequence shown here is derived from an EMBL/GenBank/DDBJ whole genome shotgun (WGS) entry which is preliminary data.</text>
</comment>
<evidence type="ECO:0000313" key="4">
    <source>
        <dbReference type="EMBL" id="GAF95817.1"/>
    </source>
</evidence>
<dbReference type="Gene3D" id="2.60.120.380">
    <property type="match status" value="1"/>
</dbReference>
<dbReference type="EMBL" id="BARS01018557">
    <property type="protein sequence ID" value="GAF95817.1"/>
    <property type="molecule type" value="Genomic_DNA"/>
</dbReference>
<feature type="non-terminal residue" evidence="4">
    <location>
        <position position="276"/>
    </location>
</feature>
<sequence length="276" mass="30019">TSTASTGYGSDMRIKPDLTHFYDNIYTTYSSTGYGQFGGTSGATPCTVGHFGLLMQMWHAGVFPGFGGGASVFADRPKSTTAKALMINNAYRYNWKAGGSNANMWRNRQGWGMAHPGNLYTNRNKLFIINETDIIKPLEKRTYELTVPPGEPEFAATLVYIDVQGNPAVQTQHRVNDLSLRVISPSQVSYWGNNGMWDTNSGQQGGPDGDNWTAPGGSRDVKNTTENVFLQNPEAGKWQVIISGDEITKDTHVETPALDADYALVVRGVIAAAPPC</sequence>
<dbReference type="AlphaFoldDB" id="X0U617"/>
<keyword evidence="2" id="KW-0378">Hydrolase</keyword>
<feature type="non-terminal residue" evidence="4">
    <location>
        <position position="1"/>
    </location>
</feature>
<accession>X0U617</accession>
<dbReference type="InterPro" id="IPR008979">
    <property type="entry name" value="Galactose-bd-like_sf"/>
</dbReference>
<keyword evidence="3" id="KW-0720">Serine protease</keyword>
<protein>
    <recommendedName>
        <fullName evidence="5">Peptidase S8/S53 domain-containing protein</fullName>
    </recommendedName>
</protein>
<dbReference type="PROSITE" id="PS00138">
    <property type="entry name" value="SUBTILASE_SER"/>
    <property type="match status" value="1"/>
</dbReference>
<keyword evidence="1" id="KW-0645">Protease</keyword>
<evidence type="ECO:0000256" key="1">
    <source>
        <dbReference type="ARBA" id="ARBA00022670"/>
    </source>
</evidence>
<name>X0U617_9ZZZZ</name>
<proteinExistence type="predicted"/>